<proteinExistence type="predicted"/>
<reference evidence="5 6" key="1">
    <citation type="submission" date="2019-09" db="EMBL/GenBank/DDBJ databases">
        <authorList>
            <person name="Ou C."/>
        </authorList>
    </citation>
    <scope>NUCLEOTIDE SEQUENCE [LARGE SCALE GENOMIC DNA]</scope>
    <source>
        <strain evidence="5">S2</strain>
        <tissue evidence="5">Leaf</tissue>
    </source>
</reference>
<comment type="caution">
    <text evidence="5">The sequence shown here is derived from an EMBL/GenBank/DDBJ whole genome shotgun (WGS) entry which is preliminary data.</text>
</comment>
<dbReference type="AlphaFoldDB" id="A0A5N5FIQ6"/>
<feature type="region of interest" description="Disordered" evidence="4">
    <location>
        <begin position="1"/>
        <end position="31"/>
    </location>
</feature>
<dbReference type="GO" id="GO:0008270">
    <property type="term" value="F:zinc ion binding"/>
    <property type="evidence" value="ECO:0007669"/>
    <property type="project" value="UniProtKB-KW"/>
</dbReference>
<protein>
    <submittedName>
        <fullName evidence="5">Uncharacterized protein</fullName>
    </submittedName>
</protein>
<evidence type="ECO:0000313" key="5">
    <source>
        <dbReference type="EMBL" id="KAB2603026.1"/>
    </source>
</evidence>
<dbReference type="SUPFAM" id="SSF57903">
    <property type="entry name" value="FYVE/PHD zinc finger"/>
    <property type="match status" value="2"/>
</dbReference>
<evidence type="ECO:0000313" key="6">
    <source>
        <dbReference type="Proteomes" id="UP000327157"/>
    </source>
</evidence>
<reference evidence="5 6" key="3">
    <citation type="submission" date="2019-11" db="EMBL/GenBank/DDBJ databases">
        <title>A de novo genome assembly of a pear dwarfing rootstock.</title>
        <authorList>
            <person name="Wang F."/>
            <person name="Wang J."/>
            <person name="Li S."/>
            <person name="Zhang Y."/>
            <person name="Fang M."/>
            <person name="Ma L."/>
            <person name="Zhao Y."/>
            <person name="Jiang S."/>
        </authorList>
    </citation>
    <scope>NUCLEOTIDE SEQUENCE [LARGE SCALE GENOMIC DNA]</scope>
    <source>
        <strain evidence="5">S2</strain>
        <tissue evidence="5">Leaf</tissue>
    </source>
</reference>
<sequence>MEQPEVGDSFMTFLDDSQPQPKSGEGSLCSSEGQKLSNLMRSYAISINRVDKRDGELWLSLSVTPGQVISTLLLPTNADTLELTVIIGCSTTAFNHPSSSTLRHIAFTIFYSTNSHQPSSSFTMEYDGYKITDYPFNNFPCVGMAMEFSVKDIDGRDMKDLKGRGWVRISGIENSDSYMAEGGRGWVVECSYGATNDNSEPMIQYDECQHWYNNACCGLKSSMKHNGYWRCPDCMLLPSDIDNFNLLVDASLCDLEKQIGKENHAEHASQCAPEQGLDKENRAEHAPLCVLEKCIEKEYQEILSFRNRNVLSKLSLEEQKLIEGYWTDAAQTGEPMIQYDECQHWYNNACCGLNSSMKHNGYWRCPDCMLLPSDIDNFNLLADASLCDLEKQIGKENHAEHASQCAPEQGLDKENRAEHAPLCVLEKCIEKEYQEILSFRNRNVLSKLSLEEQKHIEGYWTDAAQTGCFNFVHNMRQR</sequence>
<keyword evidence="2" id="KW-0863">Zinc-finger</keyword>
<keyword evidence="6" id="KW-1185">Reference proteome</keyword>
<organism evidence="5 6">
    <name type="scientific">Pyrus ussuriensis x Pyrus communis</name>
    <dbReference type="NCBI Taxonomy" id="2448454"/>
    <lineage>
        <taxon>Eukaryota</taxon>
        <taxon>Viridiplantae</taxon>
        <taxon>Streptophyta</taxon>
        <taxon>Embryophyta</taxon>
        <taxon>Tracheophyta</taxon>
        <taxon>Spermatophyta</taxon>
        <taxon>Magnoliopsida</taxon>
        <taxon>eudicotyledons</taxon>
        <taxon>Gunneridae</taxon>
        <taxon>Pentapetalae</taxon>
        <taxon>rosids</taxon>
        <taxon>fabids</taxon>
        <taxon>Rosales</taxon>
        <taxon>Rosaceae</taxon>
        <taxon>Amygdaloideae</taxon>
        <taxon>Maleae</taxon>
        <taxon>Pyrus</taxon>
    </lineage>
</organism>
<evidence type="ECO:0000256" key="1">
    <source>
        <dbReference type="ARBA" id="ARBA00022723"/>
    </source>
</evidence>
<dbReference type="Proteomes" id="UP000327157">
    <property type="component" value="Chromosome 10"/>
</dbReference>
<accession>A0A5N5FIQ6</accession>
<keyword evidence="1" id="KW-0479">Metal-binding</keyword>
<dbReference type="InterPro" id="IPR011011">
    <property type="entry name" value="Znf_FYVE_PHD"/>
</dbReference>
<keyword evidence="3" id="KW-0862">Zinc</keyword>
<reference evidence="6" key="2">
    <citation type="submission" date="2019-10" db="EMBL/GenBank/DDBJ databases">
        <title>A de novo genome assembly of a pear dwarfing rootstock.</title>
        <authorList>
            <person name="Wang F."/>
            <person name="Wang J."/>
            <person name="Li S."/>
            <person name="Zhang Y."/>
            <person name="Fang M."/>
            <person name="Ma L."/>
            <person name="Zhao Y."/>
            <person name="Jiang S."/>
        </authorList>
    </citation>
    <scope>NUCLEOTIDE SEQUENCE [LARGE SCALE GENOMIC DNA]</scope>
</reference>
<gene>
    <name evidence="5" type="ORF">D8674_004031</name>
</gene>
<evidence type="ECO:0000256" key="4">
    <source>
        <dbReference type="SAM" id="MobiDB-lite"/>
    </source>
</evidence>
<name>A0A5N5FIQ6_9ROSA</name>
<evidence type="ECO:0000256" key="2">
    <source>
        <dbReference type="ARBA" id="ARBA00022771"/>
    </source>
</evidence>
<dbReference type="EMBL" id="SMOL01000695">
    <property type="protein sequence ID" value="KAB2603026.1"/>
    <property type="molecule type" value="Genomic_DNA"/>
</dbReference>
<dbReference type="Gene3D" id="3.30.40.10">
    <property type="entry name" value="Zinc/RING finger domain, C3HC4 (zinc finger)"/>
    <property type="match status" value="2"/>
</dbReference>
<dbReference type="InterPro" id="IPR013083">
    <property type="entry name" value="Znf_RING/FYVE/PHD"/>
</dbReference>
<evidence type="ECO:0000256" key="3">
    <source>
        <dbReference type="ARBA" id="ARBA00022833"/>
    </source>
</evidence>
<dbReference type="OrthoDB" id="10609139at2759"/>